<evidence type="ECO:0000313" key="2">
    <source>
        <dbReference type="Proteomes" id="UP001469553"/>
    </source>
</evidence>
<sequence length="103" mass="11736">MDFWLISFLYLPSLFLAAVLYSNLMYAYAEDKFSSVVGCIKPTQFITPSPSLKTSWKCLVKFYFSWKSSHISGEIFLCLRKTLRGGPSATSTSIKKDLLKDFI</sequence>
<comment type="caution">
    <text evidence="1">The sequence shown here is derived from an EMBL/GenBank/DDBJ whole genome shotgun (WGS) entry which is preliminary data.</text>
</comment>
<evidence type="ECO:0008006" key="3">
    <source>
        <dbReference type="Google" id="ProtNLM"/>
    </source>
</evidence>
<evidence type="ECO:0000313" key="1">
    <source>
        <dbReference type="EMBL" id="MEQ2316563.1"/>
    </source>
</evidence>
<gene>
    <name evidence="1" type="ORF">AMECASPLE_033728</name>
</gene>
<keyword evidence="2" id="KW-1185">Reference proteome</keyword>
<organism evidence="1 2">
    <name type="scientific">Ameca splendens</name>
    <dbReference type="NCBI Taxonomy" id="208324"/>
    <lineage>
        <taxon>Eukaryota</taxon>
        <taxon>Metazoa</taxon>
        <taxon>Chordata</taxon>
        <taxon>Craniata</taxon>
        <taxon>Vertebrata</taxon>
        <taxon>Euteleostomi</taxon>
        <taxon>Actinopterygii</taxon>
        <taxon>Neopterygii</taxon>
        <taxon>Teleostei</taxon>
        <taxon>Neoteleostei</taxon>
        <taxon>Acanthomorphata</taxon>
        <taxon>Ovalentaria</taxon>
        <taxon>Atherinomorphae</taxon>
        <taxon>Cyprinodontiformes</taxon>
        <taxon>Goodeidae</taxon>
        <taxon>Ameca</taxon>
    </lineage>
</organism>
<dbReference type="EMBL" id="JAHRIP010089277">
    <property type="protein sequence ID" value="MEQ2316563.1"/>
    <property type="molecule type" value="Genomic_DNA"/>
</dbReference>
<reference evidence="1 2" key="1">
    <citation type="submission" date="2021-06" db="EMBL/GenBank/DDBJ databases">
        <authorList>
            <person name="Palmer J.M."/>
        </authorList>
    </citation>
    <scope>NUCLEOTIDE SEQUENCE [LARGE SCALE GENOMIC DNA]</scope>
    <source>
        <strain evidence="1 2">AS_MEX2019</strain>
        <tissue evidence="1">Muscle</tissue>
    </source>
</reference>
<name>A0ABV1AGL6_9TELE</name>
<accession>A0ABV1AGL6</accession>
<dbReference type="Proteomes" id="UP001469553">
    <property type="component" value="Unassembled WGS sequence"/>
</dbReference>
<protein>
    <recommendedName>
        <fullName evidence="3">Secreted protein</fullName>
    </recommendedName>
</protein>
<proteinExistence type="predicted"/>